<reference evidence="5 6" key="1">
    <citation type="submission" date="2016-10" db="EMBL/GenBank/DDBJ databases">
        <authorList>
            <person name="de Groot N.N."/>
        </authorList>
    </citation>
    <scope>NUCLEOTIDE SEQUENCE [LARGE SCALE GENOMIC DNA]</scope>
    <source>
        <strain evidence="5 6">DSM 23995</strain>
    </source>
</reference>
<evidence type="ECO:0000259" key="3">
    <source>
        <dbReference type="Pfam" id="PF10079"/>
    </source>
</evidence>
<dbReference type="OrthoDB" id="9765151at2"/>
<dbReference type="Proteomes" id="UP000199516">
    <property type="component" value="Unassembled WGS sequence"/>
</dbReference>
<feature type="domain" description="Bacillithiol biosynthesis BshC N-terminal Rossmann-like" evidence="3">
    <location>
        <begin position="12"/>
        <end position="381"/>
    </location>
</feature>
<gene>
    <name evidence="2" type="primary">bshC</name>
    <name evidence="5" type="ORF">SAMN05192532_101762</name>
</gene>
<dbReference type="RefSeq" id="WP_091657528.1">
    <property type="nucleotide sequence ID" value="NZ_FONT01000001.1"/>
</dbReference>
<evidence type="ECO:0000313" key="6">
    <source>
        <dbReference type="Proteomes" id="UP000199516"/>
    </source>
</evidence>
<dbReference type="EMBL" id="FONT01000001">
    <property type="protein sequence ID" value="SFE41134.1"/>
    <property type="molecule type" value="Genomic_DNA"/>
</dbReference>
<evidence type="ECO:0000313" key="5">
    <source>
        <dbReference type="EMBL" id="SFE41134.1"/>
    </source>
</evidence>
<dbReference type="GO" id="GO:0016874">
    <property type="term" value="F:ligase activity"/>
    <property type="evidence" value="ECO:0007669"/>
    <property type="project" value="UniProtKB-UniRule"/>
</dbReference>
<dbReference type="NCBIfam" id="TIGR03998">
    <property type="entry name" value="thiol_BshC"/>
    <property type="match status" value="1"/>
</dbReference>
<dbReference type="HAMAP" id="MF_01867">
    <property type="entry name" value="BshC"/>
    <property type="match status" value="1"/>
</dbReference>
<keyword evidence="1 2" id="KW-0436">Ligase</keyword>
<sequence>MEVLHKNRLHVDSFVRDYLNREKESASFFDYGFTPEEINRRFLEIDKKKDMYQKAALKKHLSTYNQSFLYHKDALVELDKLDDDRAVMVVGGQQAGLLTGPFYTISKAITIIKEAKKQEEWLQVPVIPVFWIAGEDHDWEEINHIYLPGNETVNKYTYEGVWKPGASVSEQDIDEETFEHWWETILHACGETEYTSDIYKIVRHLADRSRTFSDFFGETMRWLFRGTGLVMLDAHSPELRKLESHTFSELFSRQFEVQEAVNKGITRRKQSTYHVPQGLPEQDSIHLFYHKSMERTLLYSYDDGHVADKNHKHLFNKGDVLNEIHTSPERFSTNVFTRPIVQEKLLPVLSFVAGPGEINYWSLLQPLFHMTSSKVPPVLPRFEFTCLSRDVQSIMEREKLSIDECLEGNILNKVEAILQHAKKVNGHQMYENVLDSMENGHMAMREAWKSLAPSEESYGETNWHIVKSELKKFANKIDTFQEKQEQERVKRLMKVHHFIRPKEKPQERVLNVIWFINRYGSDFVWELLDQDVERNRPHIVVKL</sequence>
<dbReference type="PIRSF" id="PIRSF012535">
    <property type="entry name" value="UCP012535"/>
    <property type="match status" value="1"/>
</dbReference>
<name>A0A1I2AAR6_9BACI</name>
<evidence type="ECO:0000259" key="4">
    <source>
        <dbReference type="Pfam" id="PF24850"/>
    </source>
</evidence>
<comment type="function">
    <text evidence="2">Involved in bacillithiol (BSH) biosynthesis. May catalyze the last step of the pathway, the addition of cysteine to glucosamine malate (GlcN-Mal) to generate BSH.</text>
</comment>
<dbReference type="Pfam" id="PF10079">
    <property type="entry name" value="Rossmann-like_BshC"/>
    <property type="match status" value="1"/>
</dbReference>
<organism evidence="5 6">
    <name type="scientific">Alteribacillus iranensis</name>
    <dbReference type="NCBI Taxonomy" id="930128"/>
    <lineage>
        <taxon>Bacteria</taxon>
        <taxon>Bacillati</taxon>
        <taxon>Bacillota</taxon>
        <taxon>Bacilli</taxon>
        <taxon>Bacillales</taxon>
        <taxon>Bacillaceae</taxon>
        <taxon>Alteribacillus</taxon>
    </lineage>
</organism>
<feature type="domain" description="Bacillithiol biosynthesis BshC C-terminal coiled-coil" evidence="4">
    <location>
        <begin position="384"/>
        <end position="543"/>
    </location>
</feature>
<proteinExistence type="inferred from homology"/>
<dbReference type="Pfam" id="PF24850">
    <property type="entry name" value="CC_BshC"/>
    <property type="match status" value="1"/>
</dbReference>
<evidence type="ECO:0000256" key="2">
    <source>
        <dbReference type="HAMAP-Rule" id="MF_01867"/>
    </source>
</evidence>
<dbReference type="InterPro" id="IPR011199">
    <property type="entry name" value="Bacillithiol_biosynth_BshC"/>
</dbReference>
<evidence type="ECO:0000256" key="1">
    <source>
        <dbReference type="ARBA" id="ARBA00022598"/>
    </source>
</evidence>
<dbReference type="STRING" id="930128.SAMN05192532_101762"/>
<dbReference type="AlphaFoldDB" id="A0A1I2AAR6"/>
<comment type="similarity">
    <text evidence="2">Belongs to the BshC family.</text>
</comment>
<dbReference type="EC" id="6.-.-.-" evidence="2"/>
<keyword evidence="6" id="KW-1185">Reference proteome</keyword>
<protein>
    <recommendedName>
        <fullName evidence="2">Putative cysteine ligase BshC</fullName>
        <ecNumber evidence="2">6.-.-.-</ecNumber>
    </recommendedName>
</protein>
<dbReference type="InterPro" id="IPR055399">
    <property type="entry name" value="CC_BshC"/>
</dbReference>
<dbReference type="InterPro" id="IPR055398">
    <property type="entry name" value="Rossmann-like_BshC"/>
</dbReference>
<accession>A0A1I2AAR6</accession>